<evidence type="ECO:0000256" key="1">
    <source>
        <dbReference type="SAM" id="MobiDB-lite"/>
    </source>
</evidence>
<dbReference type="OrthoDB" id="826165at2"/>
<keyword evidence="2" id="KW-0472">Membrane</keyword>
<protein>
    <submittedName>
        <fullName evidence="3">Uncharacterized protein</fullName>
    </submittedName>
</protein>
<feature type="region of interest" description="Disordered" evidence="1">
    <location>
        <begin position="84"/>
        <end position="126"/>
    </location>
</feature>
<comment type="caution">
    <text evidence="3">The sequence shown here is derived from an EMBL/GenBank/DDBJ whole genome shotgun (WGS) entry which is preliminary data.</text>
</comment>
<reference evidence="3" key="1">
    <citation type="submission" date="2013-01" db="EMBL/GenBank/DDBJ databases">
        <title>Genome assembly of Mariniradius saccharolyticus AK6.</title>
        <authorList>
            <person name="Vaidya B."/>
            <person name="Khatri I."/>
            <person name="Tanuku N.R.S."/>
            <person name="Subramanian S."/>
            <person name="Pinnaka A."/>
        </authorList>
    </citation>
    <scope>NUCLEOTIDE SEQUENCE [LARGE SCALE GENOMIC DNA]</scope>
    <source>
        <strain evidence="3">AK6</strain>
    </source>
</reference>
<gene>
    <name evidence="3" type="ORF">C943_02933</name>
</gene>
<dbReference type="InParanoid" id="M7YCY2"/>
<keyword evidence="4" id="KW-1185">Reference proteome</keyword>
<keyword evidence="2" id="KW-1133">Transmembrane helix</keyword>
<evidence type="ECO:0000313" key="4">
    <source>
        <dbReference type="Proteomes" id="UP000010953"/>
    </source>
</evidence>
<name>M7YCY2_9BACT</name>
<dbReference type="Proteomes" id="UP000010953">
    <property type="component" value="Unassembled WGS sequence"/>
</dbReference>
<accession>M7YCY2</accession>
<keyword evidence="2" id="KW-0812">Transmembrane</keyword>
<feature type="transmembrane region" description="Helical" evidence="2">
    <location>
        <begin position="46"/>
        <end position="67"/>
    </location>
</feature>
<dbReference type="eggNOG" id="ENOG5033A0P">
    <property type="taxonomic scope" value="Bacteria"/>
</dbReference>
<proteinExistence type="predicted"/>
<dbReference type="STRING" id="1239962.C943_02933"/>
<dbReference type="AlphaFoldDB" id="M7YCY2"/>
<sequence>MASTDKNMDQYFRDKLSSHEVKPSKLAWERLDSQLSQQQKKAAFPWLRVAAVGLLLLGFGYLIMSLVKDTEVENLDTTALVQEQIAPETNQESEDSLEPATESESRILAPASKSTDQDQVKSSTKTAKKALENKNELLAEVTPTHPEETTISVPEIELPELKMDEAVAENIPAMEEEEAPAYRVIIKSYGIKEEPQKQNLIAGIENKVEKIGGLISKMEQGFADLQDAKDNLFDINAARKEKSPK</sequence>
<organism evidence="3 4">
    <name type="scientific">Mariniradius saccharolyticus AK6</name>
    <dbReference type="NCBI Taxonomy" id="1239962"/>
    <lineage>
        <taxon>Bacteria</taxon>
        <taxon>Pseudomonadati</taxon>
        <taxon>Bacteroidota</taxon>
        <taxon>Cytophagia</taxon>
        <taxon>Cytophagales</taxon>
        <taxon>Cyclobacteriaceae</taxon>
        <taxon>Mariniradius</taxon>
    </lineage>
</organism>
<evidence type="ECO:0000313" key="3">
    <source>
        <dbReference type="EMBL" id="EMS35041.1"/>
    </source>
</evidence>
<dbReference type="EMBL" id="AMZY02000003">
    <property type="protein sequence ID" value="EMS35041.1"/>
    <property type="molecule type" value="Genomic_DNA"/>
</dbReference>
<evidence type="ECO:0000256" key="2">
    <source>
        <dbReference type="SAM" id="Phobius"/>
    </source>
</evidence>